<evidence type="ECO:0000313" key="2">
    <source>
        <dbReference type="EMBL" id="TSE12819.1"/>
    </source>
</evidence>
<proteinExistence type="predicted"/>
<dbReference type="AlphaFoldDB" id="A0A8T9ATQ9"/>
<sequence length="36" mass="3879">LDRRRTATWQPDGAGYSTLTVIDAAGRAASVKVFVE</sequence>
<organism evidence="2 3">
    <name type="scientific">Mesorhizobium intechi</name>
    <dbReference type="NCBI Taxonomy" id="537601"/>
    <lineage>
        <taxon>Bacteria</taxon>
        <taxon>Pseudomonadati</taxon>
        <taxon>Pseudomonadota</taxon>
        <taxon>Alphaproteobacteria</taxon>
        <taxon>Hyphomicrobiales</taxon>
        <taxon>Phyllobacteriaceae</taxon>
        <taxon>Mesorhizobium</taxon>
    </lineage>
</organism>
<dbReference type="RefSeq" id="WP_143973628.1">
    <property type="nucleotide sequence ID" value="NZ_PNOT02000079.1"/>
</dbReference>
<dbReference type="EMBL" id="PNOT02000079">
    <property type="protein sequence ID" value="TSE12819.1"/>
    <property type="molecule type" value="Genomic_DNA"/>
</dbReference>
<dbReference type="Proteomes" id="UP000235507">
    <property type="component" value="Unassembled WGS sequence"/>
</dbReference>
<dbReference type="InterPro" id="IPR009647">
    <property type="entry name" value="PBP_C"/>
</dbReference>
<evidence type="ECO:0000259" key="1">
    <source>
        <dbReference type="Pfam" id="PF06832"/>
    </source>
</evidence>
<feature type="non-terminal residue" evidence="2">
    <location>
        <position position="1"/>
    </location>
</feature>
<reference evidence="2" key="1">
    <citation type="submission" date="2019-07" db="EMBL/GenBank/DDBJ databases">
        <title>Mesorhizobum intechiensis sp. nov. isolated from nodules of Lotus tenuis growing in lowlands of the Flooding Pampa, Argentina.</title>
        <authorList>
            <person name="Estrella M.J."/>
            <person name="Torres Tejerizo G.A."/>
            <person name="Cumpa Velazquez L.M."/>
            <person name="Fontana F."/>
            <person name="Hansen L."/>
            <person name="Pistorio M."/>
            <person name="Sannazzaro A.I."/>
        </authorList>
    </citation>
    <scope>NUCLEOTIDE SEQUENCE</scope>
    <source>
        <strain evidence="2">BD68</strain>
    </source>
</reference>
<keyword evidence="3" id="KW-1185">Reference proteome</keyword>
<comment type="caution">
    <text evidence="2">The sequence shown here is derived from an EMBL/GenBank/DDBJ whole genome shotgun (WGS) entry which is preliminary data.</text>
</comment>
<protein>
    <recommendedName>
        <fullName evidence="1">Penicillin-binding C-terminal domain-containing protein</fullName>
    </recommendedName>
</protein>
<feature type="domain" description="Penicillin-binding C-terminal" evidence="1">
    <location>
        <begin position="3"/>
        <end position="33"/>
    </location>
</feature>
<dbReference type="Pfam" id="PF06832">
    <property type="entry name" value="BiPBP_C"/>
    <property type="match status" value="1"/>
</dbReference>
<name>A0A8T9ATQ9_9HYPH</name>
<evidence type="ECO:0000313" key="3">
    <source>
        <dbReference type="Proteomes" id="UP000235507"/>
    </source>
</evidence>
<gene>
    <name evidence="2" type="ORF">C1D09_007195</name>
</gene>
<accession>A0A8T9ATQ9</accession>